<feature type="signal peptide" evidence="1">
    <location>
        <begin position="1"/>
        <end position="31"/>
    </location>
</feature>
<dbReference type="EMBL" id="PEWV01000009">
    <property type="protein sequence ID" value="PIU42350.1"/>
    <property type="molecule type" value="Genomic_DNA"/>
</dbReference>
<keyword evidence="1" id="KW-0732">Signal</keyword>
<dbReference type="Proteomes" id="UP000230052">
    <property type="component" value="Unassembled WGS sequence"/>
</dbReference>
<evidence type="ECO:0000313" key="3">
    <source>
        <dbReference type="Proteomes" id="UP000230052"/>
    </source>
</evidence>
<reference evidence="2 3" key="1">
    <citation type="submission" date="2017-09" db="EMBL/GenBank/DDBJ databases">
        <title>Depth-based differentiation of microbial function through sediment-hosted aquifers and enrichment of novel symbionts in the deep terrestrial subsurface.</title>
        <authorList>
            <person name="Probst A.J."/>
            <person name="Ladd B."/>
            <person name="Jarett J.K."/>
            <person name="Geller-Mcgrath D.E."/>
            <person name="Sieber C.M."/>
            <person name="Emerson J.B."/>
            <person name="Anantharaman K."/>
            <person name="Thomas B.C."/>
            <person name="Malmstrom R."/>
            <person name="Stieglmeier M."/>
            <person name="Klingl A."/>
            <person name="Woyke T."/>
            <person name="Ryan C.M."/>
            <person name="Banfield J.F."/>
        </authorList>
    </citation>
    <scope>NUCLEOTIDE SEQUENCE [LARGE SCALE GENOMIC DNA]</scope>
    <source>
        <strain evidence="2">CG07_land_8_20_14_0_80_42_15</strain>
    </source>
</reference>
<evidence type="ECO:0000313" key="2">
    <source>
        <dbReference type="EMBL" id="PIU42350.1"/>
    </source>
</evidence>
<gene>
    <name evidence="2" type="ORF">COS99_00730</name>
</gene>
<organism evidence="2 3">
    <name type="scientific">Candidatus Aquitaenariimonas noxiae</name>
    <dbReference type="NCBI Taxonomy" id="1974741"/>
    <lineage>
        <taxon>Bacteria</taxon>
        <taxon>Pseudomonadati</taxon>
        <taxon>Candidatus Omnitrophota</taxon>
        <taxon>Candidatus Aquitaenariimonas</taxon>
    </lineage>
</organism>
<feature type="chain" id="PRO_5014458101" evidence="1">
    <location>
        <begin position="32"/>
        <end position="1313"/>
    </location>
</feature>
<accession>A0A2J0L104</accession>
<proteinExistence type="predicted"/>
<comment type="caution">
    <text evidence="2">The sequence shown here is derived from an EMBL/GenBank/DDBJ whole genome shotgun (WGS) entry which is preliminary data.</text>
</comment>
<protein>
    <submittedName>
        <fullName evidence="2">Uncharacterized protein</fullName>
    </submittedName>
</protein>
<name>A0A2J0L104_9BACT</name>
<evidence type="ECO:0000256" key="1">
    <source>
        <dbReference type="SAM" id="SignalP"/>
    </source>
</evidence>
<sequence>MINYRTRHKRFFKLISACIASLFLANQIVWANPDVSMLAPATGDQETYQTMVRDMWELRNQRHNDETTPLTIDGFIASHIQDLQSLTYIPLDSPYVNERVNIRKALEEALKLSGAESVLTDLEETLTSLGGQIQLLIVDDGVELPKYKDEATGEEKEVRAHASSKYITVIVRKGELEKGKVADIIPFIIGKIFHEIRARSTRADELAIEAQPTTEEDVNAVVRRFEEGNENIERSVRQIGQIPADSPYRDEFVSLSFDQELSIINRDYAARTGLERYIKLLRSPRRSKIGKFAANYLPSEPLIPLNVVSEQKIDPESLAWAGVLEGSEADRDALFAHLVELYVSSGKMSDRVTPVAVRSNFAMAWDNFRASLGTRLFALVGVAILAIAMSGCSRNTPAILPSNQTNITIPAAAAQAGFFERQLPPLARATMGKWLRDTGSTGVTGPITRDPDTIMQKYFGRIAWDGRDVSDQLKTAIGKMSSRDREAVRGALVDAFYKYVKQELKYKKDVGPLDSTDVMTYHQLNCQRSVELLLGYYKWLGVDGTVIAIPVDADPDGEKVDHICFGELKKAGKGKTSIVIHDPTFQLITGQTQDLSYEPSHQSIAVPVNGRIQMMSVQALKTGVENGTIKFDPASIAQANSMAFDLLHTGGYFDEVNRLSTLAVGTINSDPNDTSLAATQLNEALEAAQAALKHYEAVADYFQLCPSSRAVCDKNLASARRALDGIQKNIDINQRNIQAGQHNAQEAQVQDDFTKLKGIVTEMDSLAQQAVGFNNAARTSSDPLTELKKAKDACDRAKAKRGEFDQSYAKVTDKRILDAFKRVSEAGDAEITQLSATIQQNIDGYQSAGNQNLAKGIPGTPEGVETIIRDEQKALIEGGQAIAWNVSNADQIVAILEKDELEETDYETLLSLFEWLPADTLELLKENIRSPPLRKALTQSVTVQRDAVADILKNPSAYIDMFKPEYRQTAMDNIRALNNRRFVVFFSSDGVFASSQVLGHGSKNTNSIYMHTNSISGLDRSGLALALLHEHMDAIRNKHEEDMDDATFDVSIRQPWNKLLEAKPATAAYAAADIGAQPAREEEPMVAAVATDVVAQPTAGATQSTHPITLEDQKTLIAQNRGMAEDLQAQVVAPEVKTRGEPITIFVDKDAVPYGQKTEVDAQLAKLRTLYERRYSSQVVLVKGSISEGDLDNLQGENVIVVAAQANQARIPASIPEGNRTIISEIGKDDFIHIEPIVGFALAKVFAAESNIARLFNLYKAISDETSALTADEFRAAITDKQAITITLPKPRPFDRDEIKELHKYALELLKSA</sequence>